<name>A0ABW1X279_9ACTN</name>
<feature type="domain" description="DUF2344" evidence="1">
    <location>
        <begin position="16"/>
        <end position="198"/>
    </location>
</feature>
<dbReference type="Pfam" id="PF10105">
    <property type="entry name" value="DUF2344"/>
    <property type="match status" value="1"/>
</dbReference>
<dbReference type="NCBIfam" id="TIGR03936">
    <property type="entry name" value="sam_1_link_chp"/>
    <property type="match status" value="1"/>
</dbReference>
<accession>A0ABW1X279</accession>
<evidence type="ECO:0000259" key="1">
    <source>
        <dbReference type="Pfam" id="PF10105"/>
    </source>
</evidence>
<sequence>MARTQPEQQAPPVLWLRVEYAKRGPARFTSTRDFGRAFERALRRADVPMAYSSGFNPHPRLSYANASPTSAATEGEYLEIGLCQICDPDRVRVALDEALPPGLDILSVVVSDRKALADVLTASQWRVELDSVGAGDIDDEALREAVDELLAAEQFDASRMTKTGMRTFDVRVAVMGLHVSAPATLSMLLAHTTPLVRPDDVVGALRQLRPVLAVERPAMLTRLRQGELVEGELRDPMGQGWQRPQAGSPTIS</sequence>
<dbReference type="Proteomes" id="UP001596266">
    <property type="component" value="Unassembled WGS sequence"/>
</dbReference>
<gene>
    <name evidence="2" type="ORF">ACFP57_09205</name>
</gene>
<protein>
    <submittedName>
        <fullName evidence="2">TIGR03936 family radical SAM-associated protein</fullName>
    </submittedName>
</protein>
<keyword evidence="3" id="KW-1185">Reference proteome</keyword>
<dbReference type="RefSeq" id="WP_343884652.1">
    <property type="nucleotide sequence ID" value="NZ_BAAAKI010000003.1"/>
</dbReference>
<dbReference type="InterPro" id="IPR018768">
    <property type="entry name" value="DUF2344"/>
</dbReference>
<proteinExistence type="predicted"/>
<comment type="caution">
    <text evidence="2">The sequence shown here is derived from an EMBL/GenBank/DDBJ whole genome shotgun (WGS) entry which is preliminary data.</text>
</comment>
<organism evidence="2 3">
    <name type="scientific">Luteococcus sanguinis</name>
    <dbReference type="NCBI Taxonomy" id="174038"/>
    <lineage>
        <taxon>Bacteria</taxon>
        <taxon>Bacillati</taxon>
        <taxon>Actinomycetota</taxon>
        <taxon>Actinomycetes</taxon>
        <taxon>Propionibacteriales</taxon>
        <taxon>Propionibacteriaceae</taxon>
        <taxon>Luteococcus</taxon>
    </lineage>
</organism>
<evidence type="ECO:0000313" key="3">
    <source>
        <dbReference type="Proteomes" id="UP001596266"/>
    </source>
</evidence>
<reference evidence="3" key="1">
    <citation type="journal article" date="2019" name="Int. J. Syst. Evol. Microbiol.">
        <title>The Global Catalogue of Microorganisms (GCM) 10K type strain sequencing project: providing services to taxonomists for standard genome sequencing and annotation.</title>
        <authorList>
            <consortium name="The Broad Institute Genomics Platform"/>
            <consortium name="The Broad Institute Genome Sequencing Center for Infectious Disease"/>
            <person name="Wu L."/>
            <person name="Ma J."/>
        </authorList>
    </citation>
    <scope>NUCLEOTIDE SEQUENCE [LARGE SCALE GENOMIC DNA]</scope>
    <source>
        <strain evidence="3">CGMCC 1.15277</strain>
    </source>
</reference>
<evidence type="ECO:0000313" key="2">
    <source>
        <dbReference type="EMBL" id="MFC6397153.1"/>
    </source>
</evidence>
<dbReference type="EMBL" id="JBHSUA010000018">
    <property type="protein sequence ID" value="MFC6397153.1"/>
    <property type="molecule type" value="Genomic_DNA"/>
</dbReference>